<evidence type="ECO:0000256" key="1">
    <source>
        <dbReference type="ARBA" id="ARBA00004651"/>
    </source>
</evidence>
<gene>
    <name evidence="7" type="ORF">METZ01_LOCUS138783</name>
</gene>
<feature type="transmembrane region" description="Helical" evidence="6">
    <location>
        <begin position="317"/>
        <end position="333"/>
    </location>
</feature>
<keyword evidence="3 6" id="KW-0812">Transmembrane</keyword>
<feature type="transmembrane region" description="Helical" evidence="6">
    <location>
        <begin position="179"/>
        <end position="205"/>
    </location>
</feature>
<feature type="transmembrane region" description="Helical" evidence="6">
    <location>
        <begin position="155"/>
        <end position="173"/>
    </location>
</feature>
<evidence type="ECO:0000313" key="7">
    <source>
        <dbReference type="EMBL" id="SVA85929.1"/>
    </source>
</evidence>
<comment type="subcellular location">
    <subcellularLocation>
        <location evidence="1">Cell membrane</location>
        <topology evidence="1">Multi-pass membrane protein</topology>
    </subcellularLocation>
</comment>
<dbReference type="EMBL" id="UINC01020470">
    <property type="protein sequence ID" value="SVA85929.1"/>
    <property type="molecule type" value="Genomic_DNA"/>
</dbReference>
<feature type="transmembrane region" description="Helical" evidence="6">
    <location>
        <begin position="226"/>
        <end position="247"/>
    </location>
</feature>
<dbReference type="AlphaFoldDB" id="A0A381Z9R1"/>
<evidence type="ECO:0000256" key="2">
    <source>
        <dbReference type="ARBA" id="ARBA00022475"/>
    </source>
</evidence>
<evidence type="ECO:0000256" key="4">
    <source>
        <dbReference type="ARBA" id="ARBA00022989"/>
    </source>
</evidence>
<name>A0A381Z9R1_9ZZZZ</name>
<evidence type="ECO:0000256" key="5">
    <source>
        <dbReference type="ARBA" id="ARBA00023136"/>
    </source>
</evidence>
<reference evidence="7" key="1">
    <citation type="submission" date="2018-05" db="EMBL/GenBank/DDBJ databases">
        <authorList>
            <person name="Lanie J.A."/>
            <person name="Ng W.-L."/>
            <person name="Kazmierczak K.M."/>
            <person name="Andrzejewski T.M."/>
            <person name="Davidsen T.M."/>
            <person name="Wayne K.J."/>
            <person name="Tettelin H."/>
            <person name="Glass J.I."/>
            <person name="Rusch D."/>
            <person name="Podicherti R."/>
            <person name="Tsui H.-C.T."/>
            <person name="Winkler M.E."/>
        </authorList>
    </citation>
    <scope>NUCLEOTIDE SEQUENCE</scope>
</reference>
<accession>A0A381Z9R1</accession>
<keyword evidence="4 6" id="KW-1133">Transmembrane helix</keyword>
<dbReference type="NCBIfam" id="TIGR00374">
    <property type="entry name" value="flippase-like domain"/>
    <property type="match status" value="1"/>
</dbReference>
<sequence length="348" mass="37550">MNTSHPSEDSSVSIKKRIFSVPTLLSLVTAVCVIYFLTSRFELDWAETGSNIKRLTPQTYIGAFLIYYSSFLFRGLRWRYLGLNAWEDHGELTGASLSNKSVPSFMTCSLLILCGWFVNSVAWLRMGDAYRAYAFGSESGKGFSWSLGTVLAERVLDMVTVATALIISIFLLSRSMESMVSVILLVSAIVMTVTLIGVVVGLFYSGSRIANILPNRLRGAMLSFKAGAIGSFGRLPLIAVLGLLGWLMEVLRLWLVVESLDISMGLSLLVLVAVGNSLLSTIPTPGGVGAVEPGMSALLLIGVNGPEAAAITLCDRAITYLSVLVIGGLIFFVRQSRHLSGNKTARTS</sequence>
<organism evidence="7">
    <name type="scientific">marine metagenome</name>
    <dbReference type="NCBI Taxonomy" id="408172"/>
    <lineage>
        <taxon>unclassified sequences</taxon>
        <taxon>metagenomes</taxon>
        <taxon>ecological metagenomes</taxon>
    </lineage>
</organism>
<keyword evidence="5 6" id="KW-0472">Membrane</keyword>
<dbReference type="GO" id="GO:0005886">
    <property type="term" value="C:plasma membrane"/>
    <property type="evidence" value="ECO:0007669"/>
    <property type="project" value="UniProtKB-SubCell"/>
</dbReference>
<feature type="transmembrane region" description="Helical" evidence="6">
    <location>
        <begin position="104"/>
        <end position="124"/>
    </location>
</feature>
<dbReference type="InterPro" id="IPR022791">
    <property type="entry name" value="L-PG_synthase/AglD"/>
</dbReference>
<dbReference type="Pfam" id="PF03706">
    <property type="entry name" value="LPG_synthase_TM"/>
    <property type="match status" value="1"/>
</dbReference>
<evidence type="ECO:0008006" key="8">
    <source>
        <dbReference type="Google" id="ProtNLM"/>
    </source>
</evidence>
<keyword evidence="2" id="KW-1003">Cell membrane</keyword>
<protein>
    <recommendedName>
        <fullName evidence="8">Flippase-like domain-containing protein</fullName>
    </recommendedName>
</protein>
<feature type="transmembrane region" description="Helical" evidence="6">
    <location>
        <begin position="253"/>
        <end position="274"/>
    </location>
</feature>
<dbReference type="PANTHER" id="PTHR39087">
    <property type="entry name" value="UPF0104 MEMBRANE PROTEIN MJ1595"/>
    <property type="match status" value="1"/>
</dbReference>
<dbReference type="PANTHER" id="PTHR39087:SF2">
    <property type="entry name" value="UPF0104 MEMBRANE PROTEIN MJ1595"/>
    <property type="match status" value="1"/>
</dbReference>
<evidence type="ECO:0000256" key="3">
    <source>
        <dbReference type="ARBA" id="ARBA00022692"/>
    </source>
</evidence>
<evidence type="ECO:0000256" key="6">
    <source>
        <dbReference type="SAM" id="Phobius"/>
    </source>
</evidence>
<feature type="transmembrane region" description="Helical" evidence="6">
    <location>
        <begin position="18"/>
        <end position="38"/>
    </location>
</feature>
<feature type="transmembrane region" description="Helical" evidence="6">
    <location>
        <begin position="59"/>
        <end position="76"/>
    </location>
</feature>
<proteinExistence type="predicted"/>